<dbReference type="Pfam" id="PF11992">
    <property type="entry name" value="TgpA_N"/>
    <property type="match status" value="1"/>
</dbReference>
<reference evidence="3 4" key="1">
    <citation type="submission" date="2018-05" db="EMBL/GenBank/DDBJ databases">
        <title>Lujinxingia marina gen. nov. sp. nov., a new facultative anaerobic member of the class Deltaproteobacteria, and proposal of Lujinxingaceae fam. nov.</title>
        <authorList>
            <person name="Li C.-M."/>
        </authorList>
    </citation>
    <scope>NUCLEOTIDE SEQUENCE [LARGE SCALE GENOMIC DNA]</scope>
    <source>
        <strain evidence="3 4">B210</strain>
    </source>
</reference>
<dbReference type="RefSeq" id="WP_111730268.1">
    <property type="nucleotide sequence ID" value="NZ_QHKO01000005.1"/>
</dbReference>
<dbReference type="OrthoDB" id="9804872at2"/>
<dbReference type="EMBL" id="QHKO01000005">
    <property type="protein sequence ID" value="RAL21703.1"/>
    <property type="molecule type" value="Genomic_DNA"/>
</dbReference>
<evidence type="ECO:0000313" key="4">
    <source>
        <dbReference type="Proteomes" id="UP000249169"/>
    </source>
</evidence>
<dbReference type="PANTHER" id="PTHR42736">
    <property type="entry name" value="PROTEIN-GLUTAMINE GAMMA-GLUTAMYLTRANSFERASE"/>
    <property type="match status" value="1"/>
</dbReference>
<dbReference type="PANTHER" id="PTHR42736:SF1">
    <property type="entry name" value="PROTEIN-GLUTAMINE GAMMA-GLUTAMYLTRANSFERASE"/>
    <property type="match status" value="1"/>
</dbReference>
<protein>
    <recommendedName>
        <fullName evidence="2">Transglutaminase-like domain-containing protein</fullName>
    </recommendedName>
</protein>
<dbReference type="InterPro" id="IPR021878">
    <property type="entry name" value="TgpA_N"/>
</dbReference>
<keyword evidence="1" id="KW-1133">Transmembrane helix</keyword>
<dbReference type="Pfam" id="PF01841">
    <property type="entry name" value="Transglut_core"/>
    <property type="match status" value="1"/>
</dbReference>
<keyword evidence="1" id="KW-0812">Transmembrane</keyword>
<dbReference type="SMART" id="SM00460">
    <property type="entry name" value="TGc"/>
    <property type="match status" value="1"/>
</dbReference>
<name>A0A328C6F0_9DELT</name>
<sequence length="776" mass="85934">MNPFVRRLDRLHDLFLYISLGLAFLATLFGGALGPVMAALFPAGALLAPLLRRRVPALTRQNVVWNALIIGVLFYTGVEYLSDPLADVIGLGIRFVLVLVLIKLFSRQGPRDELQLHALSLLTFAAASAANEGLSFGVLFGAYILSGTFTLALFHLKTESARRPSLSPPRRSPFDRFYVMVLAAISLAIFASSLAIFFTFPRVGLGLFVTQTRESVSVAGFSEDVALGSHGLMRSNPAVVMRVEFPEDPRPADTDTLRWRAMTFDAYDGQRWSRTHSQSERPAPYSSQAHYDLAFLRTAALDELLSGQPARRARIYLEPLGTNILPSLWPPATLALGPGEGLPRIGSRAASLTRDNYGDLRHTMDSELGLTYTLGFYEPPPESALLRHRGRSLNEQETRRYTRVPIDLDPRVTELAADLSAGERTPYAKARAIASYFQREFTYTTDLPQVDPEQPVASFLFETRAGHCEYFATSAALMLRTQGVPTRLVNGFLGGTWNELGNYLTVRQGDAHAWIEIFVPELGWVPVEATPAIESGFADRSPVARWGSDAYDAMRQAWLKWVLEYDLQAQIVVIRRAARTLSPRGTPAPSRSDEARANPRESIPLRDLLFGLGWIFLLASATWQGATRQPGSGPRRAIVLAIWGGAGALWVSWFLGWSWSHALLGALSVGAARALSPMLGASPAARAQHQVTHHFLAIEQAATRHGLARHNDEGPRSYLERVASQLDARGREHVEHFLRRYLALRFGGKPYGPHQAREMRRLTRAVITALKRSARR</sequence>
<dbReference type="AlphaFoldDB" id="A0A328C6F0"/>
<evidence type="ECO:0000256" key="1">
    <source>
        <dbReference type="SAM" id="Phobius"/>
    </source>
</evidence>
<dbReference type="Proteomes" id="UP000249169">
    <property type="component" value="Unassembled WGS sequence"/>
</dbReference>
<dbReference type="Gene3D" id="3.10.620.30">
    <property type="match status" value="1"/>
</dbReference>
<proteinExistence type="predicted"/>
<dbReference type="InterPro" id="IPR002931">
    <property type="entry name" value="Transglutaminase-like"/>
</dbReference>
<accession>A0A328C6F0</accession>
<feature type="domain" description="Transglutaminase-like" evidence="2">
    <location>
        <begin position="460"/>
        <end position="531"/>
    </location>
</feature>
<feature type="transmembrane region" description="Helical" evidence="1">
    <location>
        <begin position="136"/>
        <end position="156"/>
    </location>
</feature>
<organism evidence="3 4">
    <name type="scientific">Lujinxingia litoralis</name>
    <dbReference type="NCBI Taxonomy" id="2211119"/>
    <lineage>
        <taxon>Bacteria</taxon>
        <taxon>Deltaproteobacteria</taxon>
        <taxon>Bradymonadales</taxon>
        <taxon>Lujinxingiaceae</taxon>
        <taxon>Lujinxingia</taxon>
    </lineage>
</organism>
<dbReference type="InterPro" id="IPR025403">
    <property type="entry name" value="TgpA-like_C"/>
</dbReference>
<evidence type="ECO:0000313" key="3">
    <source>
        <dbReference type="EMBL" id="RAL21703.1"/>
    </source>
</evidence>
<dbReference type="SUPFAM" id="SSF54001">
    <property type="entry name" value="Cysteine proteinases"/>
    <property type="match status" value="1"/>
</dbReference>
<dbReference type="InterPro" id="IPR052901">
    <property type="entry name" value="Bact_TGase-like"/>
</dbReference>
<comment type="caution">
    <text evidence="3">The sequence shown here is derived from an EMBL/GenBank/DDBJ whole genome shotgun (WGS) entry which is preliminary data.</text>
</comment>
<keyword evidence="1" id="KW-0472">Membrane</keyword>
<feature type="transmembrane region" description="Helical" evidence="1">
    <location>
        <begin position="20"/>
        <end position="51"/>
    </location>
</feature>
<evidence type="ECO:0000259" key="2">
    <source>
        <dbReference type="SMART" id="SM00460"/>
    </source>
</evidence>
<feature type="transmembrane region" description="Helical" evidence="1">
    <location>
        <begin position="177"/>
        <end position="200"/>
    </location>
</feature>
<keyword evidence="4" id="KW-1185">Reference proteome</keyword>
<dbReference type="Pfam" id="PF13559">
    <property type="entry name" value="DUF4129"/>
    <property type="match status" value="1"/>
</dbReference>
<feature type="transmembrane region" description="Helical" evidence="1">
    <location>
        <begin position="63"/>
        <end position="82"/>
    </location>
</feature>
<dbReference type="InterPro" id="IPR038765">
    <property type="entry name" value="Papain-like_cys_pep_sf"/>
</dbReference>
<gene>
    <name evidence="3" type="ORF">DL240_12680</name>
</gene>